<dbReference type="FunFam" id="2.10.25.10:FF:000038">
    <property type="entry name" value="Fibrillin 2"/>
    <property type="match status" value="3"/>
</dbReference>
<dbReference type="InterPro" id="IPR009030">
    <property type="entry name" value="Growth_fac_rcpt_cys_sf"/>
</dbReference>
<evidence type="ECO:0000256" key="3">
    <source>
        <dbReference type="ARBA" id="ARBA00022530"/>
    </source>
</evidence>
<keyword evidence="7" id="KW-0106">Calcium</keyword>
<dbReference type="PANTHER" id="PTHR24039">
    <property type="entry name" value="FIBRILLIN-RELATED"/>
    <property type="match status" value="1"/>
</dbReference>
<proteinExistence type="predicted"/>
<dbReference type="PROSITE" id="PS01186">
    <property type="entry name" value="EGF_2"/>
    <property type="match status" value="3"/>
</dbReference>
<comment type="subcellular location">
    <subcellularLocation>
        <location evidence="1">Secreted</location>
        <location evidence="1">Extracellular space</location>
        <location evidence="1">Extracellular matrix</location>
    </subcellularLocation>
</comment>
<dbReference type="OrthoDB" id="5983152at2759"/>
<dbReference type="EMBL" id="CACRXK020006401">
    <property type="protein sequence ID" value="CAB4009289.1"/>
    <property type="molecule type" value="Genomic_DNA"/>
</dbReference>
<dbReference type="InterPro" id="IPR026823">
    <property type="entry name" value="cEGF"/>
</dbReference>
<evidence type="ECO:0000256" key="4">
    <source>
        <dbReference type="ARBA" id="ARBA00022536"/>
    </source>
</evidence>
<dbReference type="PROSITE" id="PS50026">
    <property type="entry name" value="EGF_3"/>
    <property type="match status" value="4"/>
</dbReference>
<sequence>MEWFVRKLRLRDFTQTISDMMKMKCHKPARLKDRLIYDLIESDVCPQRVQAVDECKLQLHKCHPFADCLDRKDGYVCSCQTGFTGNGKSCIDIDECELTDHEQCPEHSRYMNECEDSTAECHRHAICKNTPGSYRCTCKPGYSGENGQDCVRDAIKSCSSNPSPCRGWMEECIDGHQPGKYECRCRAAFARSNNGDCKDVDECKTKTDPCDPIAECQNTEGSYKCVCPEGYSNHGHTCIDIDECAKGEDNCHRDAICVNTIGSFSCVCRAGFQDFKDGRLCLNEDEGKLYSQAFILEGYFRSDEVNMAPIIGGSCAIVVLGIALFAFILYAREVRKRKNGIDKKPLIKGKSKKNWLSNFMSPEADIN</sequence>
<dbReference type="GO" id="GO:0005509">
    <property type="term" value="F:calcium ion binding"/>
    <property type="evidence" value="ECO:0007669"/>
    <property type="project" value="InterPro"/>
</dbReference>
<keyword evidence="12" id="KW-1185">Reference proteome</keyword>
<dbReference type="InterPro" id="IPR018097">
    <property type="entry name" value="EGF_Ca-bd_CS"/>
</dbReference>
<dbReference type="InterPro" id="IPR001881">
    <property type="entry name" value="EGF-like_Ca-bd_dom"/>
</dbReference>
<comment type="caution">
    <text evidence="11">The sequence shown here is derived from an EMBL/GenBank/DDBJ whole genome shotgun (WGS) entry which is preliminary data.</text>
</comment>
<organism evidence="11 12">
    <name type="scientific">Paramuricea clavata</name>
    <name type="common">Red gorgonian</name>
    <name type="synonym">Violescent sea-whip</name>
    <dbReference type="NCBI Taxonomy" id="317549"/>
    <lineage>
        <taxon>Eukaryota</taxon>
        <taxon>Metazoa</taxon>
        <taxon>Cnidaria</taxon>
        <taxon>Anthozoa</taxon>
        <taxon>Octocorallia</taxon>
        <taxon>Malacalcyonacea</taxon>
        <taxon>Plexauridae</taxon>
        <taxon>Paramuricea</taxon>
    </lineage>
</organism>
<dbReference type="Gene3D" id="2.10.25.10">
    <property type="entry name" value="Laminin"/>
    <property type="match status" value="4"/>
</dbReference>
<accession>A0A6S7HXK2</accession>
<evidence type="ECO:0000313" key="12">
    <source>
        <dbReference type="Proteomes" id="UP001152795"/>
    </source>
</evidence>
<dbReference type="SUPFAM" id="SSF57184">
    <property type="entry name" value="Growth factor receptor domain"/>
    <property type="match status" value="2"/>
</dbReference>
<feature type="non-terminal residue" evidence="11">
    <location>
        <position position="367"/>
    </location>
</feature>
<evidence type="ECO:0000313" key="11">
    <source>
        <dbReference type="EMBL" id="CAB4009289.1"/>
    </source>
</evidence>
<keyword evidence="9" id="KW-0325">Glycoprotein</keyword>
<dbReference type="Pfam" id="PF12662">
    <property type="entry name" value="cEGF"/>
    <property type="match status" value="1"/>
</dbReference>
<dbReference type="SMART" id="SM00179">
    <property type="entry name" value="EGF_CA"/>
    <property type="match status" value="4"/>
</dbReference>
<evidence type="ECO:0000256" key="10">
    <source>
        <dbReference type="PROSITE-ProRule" id="PRU00076"/>
    </source>
</evidence>
<evidence type="ECO:0000256" key="9">
    <source>
        <dbReference type="ARBA" id="ARBA00023180"/>
    </source>
</evidence>
<name>A0A6S7HXK2_PARCT</name>
<reference evidence="11" key="1">
    <citation type="submission" date="2020-04" db="EMBL/GenBank/DDBJ databases">
        <authorList>
            <person name="Alioto T."/>
            <person name="Alioto T."/>
            <person name="Gomez Garrido J."/>
        </authorList>
    </citation>
    <scope>NUCLEOTIDE SEQUENCE</scope>
    <source>
        <strain evidence="11">A484AB</strain>
    </source>
</reference>
<keyword evidence="3" id="KW-0272">Extracellular matrix</keyword>
<comment type="caution">
    <text evidence="10">Lacks conserved residue(s) required for the propagation of feature annotation.</text>
</comment>
<dbReference type="InterPro" id="IPR000742">
    <property type="entry name" value="EGF"/>
</dbReference>
<evidence type="ECO:0000256" key="2">
    <source>
        <dbReference type="ARBA" id="ARBA00022525"/>
    </source>
</evidence>
<evidence type="ECO:0000256" key="7">
    <source>
        <dbReference type="ARBA" id="ARBA00022837"/>
    </source>
</evidence>
<dbReference type="InterPro" id="IPR000152">
    <property type="entry name" value="EGF-type_Asp/Asn_hydroxyl_site"/>
</dbReference>
<dbReference type="Pfam" id="PF07645">
    <property type="entry name" value="EGF_CA"/>
    <property type="match status" value="3"/>
</dbReference>
<dbReference type="FunFam" id="2.10.25.10:FF:000210">
    <property type="entry name" value="Hemicentin 1"/>
    <property type="match status" value="1"/>
</dbReference>
<gene>
    <name evidence="11" type="ORF">PACLA_8A026740</name>
</gene>
<dbReference type="PROSITE" id="PS00010">
    <property type="entry name" value="ASX_HYDROXYL"/>
    <property type="match status" value="4"/>
</dbReference>
<keyword evidence="2" id="KW-0964">Secreted</keyword>
<dbReference type="SMART" id="SM00181">
    <property type="entry name" value="EGF"/>
    <property type="match status" value="5"/>
</dbReference>
<keyword evidence="5" id="KW-0732">Signal</keyword>
<dbReference type="Proteomes" id="UP001152795">
    <property type="component" value="Unassembled WGS sequence"/>
</dbReference>
<dbReference type="PROSITE" id="PS01187">
    <property type="entry name" value="EGF_CA"/>
    <property type="match status" value="1"/>
</dbReference>
<keyword evidence="8" id="KW-1015">Disulfide bond</keyword>
<keyword evidence="6" id="KW-0677">Repeat</keyword>
<evidence type="ECO:0000256" key="5">
    <source>
        <dbReference type="ARBA" id="ARBA00022729"/>
    </source>
</evidence>
<evidence type="ECO:0000256" key="1">
    <source>
        <dbReference type="ARBA" id="ARBA00004498"/>
    </source>
</evidence>
<protein>
    <submittedName>
        <fullName evidence="11">Fibrillin-3-like isoform X1</fullName>
    </submittedName>
</protein>
<dbReference type="InterPro" id="IPR049883">
    <property type="entry name" value="NOTCH1_EGF-like"/>
</dbReference>
<keyword evidence="4 10" id="KW-0245">EGF-like domain</keyword>
<evidence type="ECO:0000256" key="8">
    <source>
        <dbReference type="ARBA" id="ARBA00023157"/>
    </source>
</evidence>
<evidence type="ECO:0000256" key="6">
    <source>
        <dbReference type="ARBA" id="ARBA00022737"/>
    </source>
</evidence>
<dbReference type="AlphaFoldDB" id="A0A6S7HXK2"/>
<dbReference type="CDD" id="cd00054">
    <property type="entry name" value="EGF_CA"/>
    <property type="match status" value="4"/>
</dbReference>